<dbReference type="Proteomes" id="UP000682892">
    <property type="component" value="Unassembled WGS sequence"/>
</dbReference>
<dbReference type="HOGENOM" id="CLU_3242491_0_0_1"/>
<feature type="compositionally biased region" description="Basic and acidic residues" evidence="1">
    <location>
        <begin position="30"/>
        <end position="43"/>
    </location>
</feature>
<dbReference type="EMBL" id="CH477516">
    <property type="protein sequence ID" value="EAT39690.1"/>
    <property type="molecule type" value="Genomic_DNA"/>
</dbReference>
<dbReference type="AlphaFoldDB" id="Q16YG6"/>
<gene>
    <name evidence="2" type="ORF">AaeL_AAEL008534</name>
</gene>
<reference evidence="2" key="2">
    <citation type="journal article" date="2007" name="Science">
        <title>Genome sequence of Aedes aegypti, a major arbovirus vector.</title>
        <authorList>
            <person name="Nene V."/>
            <person name="Wortman J.R."/>
            <person name="Lawson D."/>
            <person name="Haas B."/>
            <person name="Kodira C."/>
            <person name="Tu Z.J."/>
            <person name="Loftus B."/>
            <person name="Xi Z."/>
            <person name="Megy K."/>
            <person name="Grabherr M."/>
            <person name="Ren Q."/>
            <person name="Zdobnov E.M."/>
            <person name="Lobo N.F."/>
            <person name="Campbell K.S."/>
            <person name="Brown S.E."/>
            <person name="Bonaldo M.F."/>
            <person name="Zhu J."/>
            <person name="Sinkins S.P."/>
            <person name="Hogenkamp D.G."/>
            <person name="Amedeo P."/>
            <person name="Arensburger P."/>
            <person name="Atkinson P.W."/>
            <person name="Bidwell S."/>
            <person name="Biedler J."/>
            <person name="Birney E."/>
            <person name="Bruggner R.V."/>
            <person name="Costas J."/>
            <person name="Coy M.R."/>
            <person name="Crabtree J."/>
            <person name="Crawford M."/>
            <person name="Debruyn B."/>
            <person name="Decaprio D."/>
            <person name="Eiglmeier K."/>
            <person name="Eisenstadt E."/>
            <person name="El-Dorry H."/>
            <person name="Gelbart W.M."/>
            <person name="Gomes S.L."/>
            <person name="Hammond M."/>
            <person name="Hannick L.I."/>
            <person name="Hogan J.R."/>
            <person name="Holmes M.H."/>
            <person name="Jaffe D."/>
            <person name="Johnston J.S."/>
            <person name="Kennedy R.C."/>
            <person name="Koo H."/>
            <person name="Kravitz S."/>
            <person name="Kriventseva E.V."/>
            <person name="Kulp D."/>
            <person name="Labutti K."/>
            <person name="Lee E."/>
            <person name="Li S."/>
            <person name="Lovin D.D."/>
            <person name="Mao C."/>
            <person name="Mauceli E."/>
            <person name="Menck C.F."/>
            <person name="Miller J.R."/>
            <person name="Montgomery P."/>
            <person name="Mori A."/>
            <person name="Nascimento A.L."/>
            <person name="Naveira H.F."/>
            <person name="Nusbaum C."/>
            <person name="O'leary S."/>
            <person name="Orvis J."/>
            <person name="Pertea M."/>
            <person name="Quesneville H."/>
            <person name="Reidenbach K.R."/>
            <person name="Rogers Y.H."/>
            <person name="Roth C.W."/>
            <person name="Schneider J.R."/>
            <person name="Schatz M."/>
            <person name="Shumway M."/>
            <person name="Stanke M."/>
            <person name="Stinson E.O."/>
            <person name="Tubio J.M."/>
            <person name="Vanzee J.P."/>
            <person name="Verjovski-Almeida S."/>
            <person name="Werner D."/>
            <person name="White O."/>
            <person name="Wyder S."/>
            <person name="Zeng Q."/>
            <person name="Zhao Q."/>
            <person name="Zhao Y."/>
            <person name="Hill C.A."/>
            <person name="Raikhel A.S."/>
            <person name="Soares M.B."/>
            <person name="Knudson D.L."/>
            <person name="Lee N.H."/>
            <person name="Galagan J."/>
            <person name="Salzberg S.L."/>
            <person name="Paulsen I.T."/>
            <person name="Dimopoulos G."/>
            <person name="Collins F.H."/>
            <person name="Birren B."/>
            <person name="Fraser-Liggett C.M."/>
            <person name="Severson D.W."/>
        </authorList>
    </citation>
    <scope>NUCLEOTIDE SEQUENCE [LARGE SCALE GENOMIC DNA]</scope>
    <source>
        <strain evidence="2">Liverpool</strain>
    </source>
</reference>
<sequence length="43" mass="5045">MSGGFFFEHVVEYFLPKCDAEKQQKKKKSKTSDHPETKVPMKK</sequence>
<name>Q16YG6_AEDAE</name>
<accession>Q16YG6</accession>
<organism evidence="2 3">
    <name type="scientific">Aedes aegypti</name>
    <name type="common">Yellowfever mosquito</name>
    <name type="synonym">Culex aegypti</name>
    <dbReference type="NCBI Taxonomy" id="7159"/>
    <lineage>
        <taxon>Eukaryota</taxon>
        <taxon>Metazoa</taxon>
        <taxon>Ecdysozoa</taxon>
        <taxon>Arthropoda</taxon>
        <taxon>Hexapoda</taxon>
        <taxon>Insecta</taxon>
        <taxon>Pterygota</taxon>
        <taxon>Neoptera</taxon>
        <taxon>Endopterygota</taxon>
        <taxon>Diptera</taxon>
        <taxon>Nematocera</taxon>
        <taxon>Culicoidea</taxon>
        <taxon>Culicidae</taxon>
        <taxon>Culicinae</taxon>
        <taxon>Aedini</taxon>
        <taxon>Aedes</taxon>
        <taxon>Stegomyia</taxon>
    </lineage>
</organism>
<protein>
    <submittedName>
        <fullName evidence="2">AAEL008534-PA</fullName>
    </submittedName>
</protein>
<evidence type="ECO:0000256" key="1">
    <source>
        <dbReference type="SAM" id="MobiDB-lite"/>
    </source>
</evidence>
<feature type="region of interest" description="Disordered" evidence="1">
    <location>
        <begin position="20"/>
        <end position="43"/>
    </location>
</feature>
<reference evidence="2" key="3">
    <citation type="submission" date="2012-09" db="EMBL/GenBank/DDBJ databases">
        <authorList>
            <consortium name="VectorBase"/>
        </authorList>
    </citation>
    <scope>NUCLEOTIDE SEQUENCE</scope>
    <source>
        <strain evidence="2">Liverpool</strain>
    </source>
</reference>
<evidence type="ECO:0000313" key="2">
    <source>
        <dbReference type="EMBL" id="EAT39690.1"/>
    </source>
</evidence>
<dbReference type="PaxDb" id="7159-AAEL008534-PA"/>
<reference evidence="2" key="1">
    <citation type="submission" date="2005-10" db="EMBL/GenBank/DDBJ databases">
        <authorList>
            <person name="Loftus B.J."/>
            <person name="Nene V.M."/>
            <person name="Hannick L.I."/>
            <person name="Bidwell S."/>
            <person name="Haas B."/>
            <person name="Amedeo P."/>
            <person name="Orvis J."/>
            <person name="Wortman J.R."/>
            <person name="White O.R."/>
            <person name="Salzberg S."/>
            <person name="Shumway M."/>
            <person name="Koo H."/>
            <person name="Zhao Y."/>
            <person name="Holmes M."/>
            <person name="Miller J."/>
            <person name="Schatz M."/>
            <person name="Pop M."/>
            <person name="Pai G."/>
            <person name="Utterback T."/>
            <person name="Rogers Y.-H."/>
            <person name="Kravitz S."/>
            <person name="Fraser C.M."/>
        </authorList>
    </citation>
    <scope>NUCLEOTIDE SEQUENCE</scope>
    <source>
        <strain evidence="2">Liverpool</strain>
    </source>
</reference>
<proteinExistence type="predicted"/>
<evidence type="ECO:0000313" key="3">
    <source>
        <dbReference type="Proteomes" id="UP000682892"/>
    </source>
</evidence>